<dbReference type="Pfam" id="PF00990">
    <property type="entry name" value="GGDEF"/>
    <property type="match status" value="1"/>
</dbReference>
<proteinExistence type="predicted"/>
<dbReference type="Pfam" id="PF12862">
    <property type="entry name" value="ANAPC5"/>
    <property type="match status" value="2"/>
</dbReference>
<dbReference type="InterPro" id="IPR029787">
    <property type="entry name" value="Nucleotide_cyclase"/>
</dbReference>
<feature type="domain" description="GGDEF" evidence="5">
    <location>
        <begin position="502"/>
        <end position="639"/>
    </location>
</feature>
<name>A0A7X3FXE3_9BURK</name>
<evidence type="ECO:0000259" key="5">
    <source>
        <dbReference type="PROSITE" id="PS50887"/>
    </source>
</evidence>
<feature type="transmembrane region" description="Helical" evidence="3">
    <location>
        <begin position="422"/>
        <end position="441"/>
    </location>
</feature>
<reference evidence="6 7" key="1">
    <citation type="submission" date="2019-12" db="EMBL/GenBank/DDBJ databases">
        <authorList>
            <person name="Li C."/>
            <person name="Zhao J."/>
        </authorList>
    </citation>
    <scope>NUCLEOTIDE SEQUENCE [LARGE SCALE GENOMIC DNA]</scope>
    <source>
        <strain evidence="6 7">NEAU-DD11</strain>
    </source>
</reference>
<dbReference type="Proteomes" id="UP000443353">
    <property type="component" value="Unassembled WGS sequence"/>
</dbReference>
<dbReference type="Gene3D" id="3.30.70.270">
    <property type="match status" value="1"/>
</dbReference>
<dbReference type="AlphaFoldDB" id="A0A7X3FXE3"/>
<dbReference type="EC" id="2.7.7.65" evidence="1"/>
<feature type="chain" id="PRO_5031015560" description="diguanylate cyclase" evidence="4">
    <location>
        <begin position="20"/>
        <end position="681"/>
    </location>
</feature>
<evidence type="ECO:0000256" key="3">
    <source>
        <dbReference type="SAM" id="Phobius"/>
    </source>
</evidence>
<evidence type="ECO:0000256" key="2">
    <source>
        <dbReference type="ARBA" id="ARBA00034247"/>
    </source>
</evidence>
<evidence type="ECO:0000256" key="1">
    <source>
        <dbReference type="ARBA" id="ARBA00012528"/>
    </source>
</evidence>
<dbReference type="SUPFAM" id="SSF55073">
    <property type="entry name" value="Nucleotide cyclase"/>
    <property type="match status" value="1"/>
</dbReference>
<dbReference type="PANTHER" id="PTHR45138">
    <property type="entry name" value="REGULATORY COMPONENTS OF SENSORY TRANSDUCTION SYSTEM"/>
    <property type="match status" value="1"/>
</dbReference>
<dbReference type="EMBL" id="WSES01000002">
    <property type="protein sequence ID" value="MVW59790.1"/>
    <property type="molecule type" value="Genomic_DNA"/>
</dbReference>
<evidence type="ECO:0000256" key="4">
    <source>
        <dbReference type="SAM" id="SignalP"/>
    </source>
</evidence>
<dbReference type="PANTHER" id="PTHR45138:SF9">
    <property type="entry name" value="DIGUANYLATE CYCLASE DGCM-RELATED"/>
    <property type="match status" value="1"/>
</dbReference>
<dbReference type="Gene3D" id="1.25.40.10">
    <property type="entry name" value="Tetratricopeptide repeat domain"/>
    <property type="match status" value="1"/>
</dbReference>
<keyword evidence="3" id="KW-1133">Transmembrane helix</keyword>
<sequence>MVVRRILLGLLLVCQAAVARSGDVHEDFTRDLTVIREEAYVMPRAALQRLDALRQAHTGRELGQVLVVTSRAYWWMKDKNRAVDAALGAERLGRELHDDDLLARAMLSHAYALSMFVHDQEAARRLIQGAARLAADSADPYLKTQALVTQGLLVEEDGDTAGGIEFVTRAVDVARAGADPDALQMALREQARLLAIVGKTTEALARTDEMIAAARARGIAGQLAHARLSEYGTAARAGNLKRAEAALKAAVDILEKLHARERLAVPLANLAELYMQSRRFGEAERAAVAALRISRAVGDDYGIQLASFELGLSQIYFRNIAEGRAMADQALEALKNDDQYVRMLLNYGHALGQVGFGEAALTIYEKAGSVSLAAWRKEKQSSYEALQRAWDNQKKQSELTALHHESVLKAADLQNARRQRSLWVALCATTCIAVVLIGFLYRRVAKANKSLQQKNDQLFLQSTRDSLTGLFNRHYFYEHVVPHHHRKAGAASERRAGAEGRTGGVFLLMDIDRFKSINDTLGHGAGDVVLKNVAARLAATLREQDVLVRWGGEEFLAYLPGIGTDEARQVCARVLAAVGGTPIALDDRALDVTISIGFCPKSLSPGDVDPDWEQLVHLADLCLYAAKQGGRNRAVGIVDAAALAPHVIAAADADLKRTAADDVLALATVIGPAAPPVRAAA</sequence>
<protein>
    <recommendedName>
        <fullName evidence="1">diguanylate cyclase</fullName>
        <ecNumber evidence="1">2.7.7.65</ecNumber>
    </recommendedName>
</protein>
<comment type="catalytic activity">
    <reaction evidence="2">
        <text>2 GTP = 3',3'-c-di-GMP + 2 diphosphate</text>
        <dbReference type="Rhea" id="RHEA:24898"/>
        <dbReference type="ChEBI" id="CHEBI:33019"/>
        <dbReference type="ChEBI" id="CHEBI:37565"/>
        <dbReference type="ChEBI" id="CHEBI:58805"/>
        <dbReference type="EC" id="2.7.7.65"/>
    </reaction>
</comment>
<dbReference type="SUPFAM" id="SSF48452">
    <property type="entry name" value="TPR-like"/>
    <property type="match status" value="1"/>
</dbReference>
<evidence type="ECO:0000313" key="6">
    <source>
        <dbReference type="EMBL" id="MVW59790.1"/>
    </source>
</evidence>
<dbReference type="NCBIfam" id="TIGR00254">
    <property type="entry name" value="GGDEF"/>
    <property type="match status" value="1"/>
</dbReference>
<keyword evidence="7" id="KW-1185">Reference proteome</keyword>
<dbReference type="InterPro" id="IPR050469">
    <property type="entry name" value="Diguanylate_Cyclase"/>
</dbReference>
<comment type="caution">
    <text evidence="6">The sequence shown here is derived from an EMBL/GenBank/DDBJ whole genome shotgun (WGS) entry which is preliminary data.</text>
</comment>
<dbReference type="InterPro" id="IPR043128">
    <property type="entry name" value="Rev_trsase/Diguanyl_cyclase"/>
</dbReference>
<dbReference type="InterPro" id="IPR011990">
    <property type="entry name" value="TPR-like_helical_dom_sf"/>
</dbReference>
<organism evidence="6 7">
    <name type="scientific">Massilia cellulosiltytica</name>
    <dbReference type="NCBI Taxonomy" id="2683234"/>
    <lineage>
        <taxon>Bacteria</taxon>
        <taxon>Pseudomonadati</taxon>
        <taxon>Pseudomonadota</taxon>
        <taxon>Betaproteobacteria</taxon>
        <taxon>Burkholderiales</taxon>
        <taxon>Oxalobacteraceae</taxon>
        <taxon>Telluria group</taxon>
        <taxon>Massilia</taxon>
    </lineage>
</organism>
<dbReference type="RefSeq" id="WP_156403895.1">
    <property type="nucleotide sequence ID" value="NZ_WSES01000002.1"/>
</dbReference>
<dbReference type="GO" id="GO:0052621">
    <property type="term" value="F:diguanylate cyclase activity"/>
    <property type="evidence" value="ECO:0007669"/>
    <property type="project" value="UniProtKB-EC"/>
</dbReference>
<keyword evidence="3" id="KW-0812">Transmembrane</keyword>
<feature type="signal peptide" evidence="4">
    <location>
        <begin position="1"/>
        <end position="19"/>
    </location>
</feature>
<dbReference type="InterPro" id="IPR026000">
    <property type="entry name" value="Apc5_dom"/>
</dbReference>
<dbReference type="CDD" id="cd01949">
    <property type="entry name" value="GGDEF"/>
    <property type="match status" value="1"/>
</dbReference>
<gene>
    <name evidence="6" type="ORF">GPY61_07590</name>
</gene>
<evidence type="ECO:0000313" key="7">
    <source>
        <dbReference type="Proteomes" id="UP000443353"/>
    </source>
</evidence>
<accession>A0A7X3FXE3</accession>
<dbReference type="FunFam" id="3.30.70.270:FF:000001">
    <property type="entry name" value="Diguanylate cyclase domain protein"/>
    <property type="match status" value="1"/>
</dbReference>
<dbReference type="PROSITE" id="PS50887">
    <property type="entry name" value="GGDEF"/>
    <property type="match status" value="1"/>
</dbReference>
<keyword evidence="3" id="KW-0472">Membrane</keyword>
<dbReference type="SMART" id="SM00267">
    <property type="entry name" value="GGDEF"/>
    <property type="match status" value="1"/>
</dbReference>
<keyword evidence="4" id="KW-0732">Signal</keyword>
<dbReference type="InterPro" id="IPR000160">
    <property type="entry name" value="GGDEF_dom"/>
</dbReference>